<keyword evidence="3" id="KW-1185">Reference proteome</keyword>
<gene>
    <name evidence="2" type="ORF">QBC40DRAFT_294370</name>
</gene>
<feature type="non-terminal residue" evidence="2">
    <location>
        <position position="1"/>
    </location>
</feature>
<sequence length="352" mass="38388">TEFINLPISINFHKLIIQDFIQSRCQTNPYVTGLTDYLRCRPGAASTIVTLDYSRNGQSVPNPLTVAEVDLAGLMGATSTTAGRIVLVENIQPHLVSFLGQILDVDPIFFAGTVVVLGILGGVIRTVESNPILVSVDLRRLRELADKYDVPVVIDDTIGSFCNIDVLPVADVVITSTTKSLSGYANSSSSPTHKTTTPAPQSSTRNTHTLAKFLHADSQSPTSPITATLYPPYLSVLRPPTPSFPEPGYGCLLAIEFTSLTTARAFYDNLSVYHGPHLGAHHTLAFPFNDAIWGIEPEAAAYLASFGARPEQVRVSVGLESEEELVETFWEALRFAEKEEVKRKEEEEGEKQ</sequence>
<dbReference type="SUPFAM" id="SSF53383">
    <property type="entry name" value="PLP-dependent transferases"/>
    <property type="match status" value="1"/>
</dbReference>
<reference evidence="2" key="2">
    <citation type="submission" date="2023-05" db="EMBL/GenBank/DDBJ databases">
        <authorList>
            <consortium name="Lawrence Berkeley National Laboratory"/>
            <person name="Steindorff A."/>
            <person name="Hensen N."/>
            <person name="Bonometti L."/>
            <person name="Westerberg I."/>
            <person name="Brannstrom I.O."/>
            <person name="Guillou S."/>
            <person name="Cros-Aarteil S."/>
            <person name="Calhoun S."/>
            <person name="Haridas S."/>
            <person name="Kuo A."/>
            <person name="Mondo S."/>
            <person name="Pangilinan J."/>
            <person name="Riley R."/>
            <person name="Labutti K."/>
            <person name="Andreopoulos B."/>
            <person name="Lipzen A."/>
            <person name="Chen C."/>
            <person name="Yanf M."/>
            <person name="Daum C."/>
            <person name="Ng V."/>
            <person name="Clum A."/>
            <person name="Ohm R."/>
            <person name="Martin F."/>
            <person name="Silar P."/>
            <person name="Natvig D."/>
            <person name="Lalanne C."/>
            <person name="Gautier V."/>
            <person name="Ament-Velasquez S.L."/>
            <person name="Kruys A."/>
            <person name="Hutchinson M.I."/>
            <person name="Powell A.J."/>
            <person name="Barry K."/>
            <person name="Miller A.N."/>
            <person name="Grigoriev I.V."/>
            <person name="Debuchy R."/>
            <person name="Gladieux P."/>
            <person name="Thoren M.H."/>
            <person name="Johannesson H."/>
        </authorList>
    </citation>
    <scope>NUCLEOTIDE SEQUENCE</scope>
    <source>
        <strain evidence="2">CBS 315.58</strain>
    </source>
</reference>
<dbReference type="InterPro" id="IPR051750">
    <property type="entry name" value="Trans-sulfuration_enzymes"/>
</dbReference>
<dbReference type="GO" id="GO:0019346">
    <property type="term" value="P:transsulfuration"/>
    <property type="evidence" value="ECO:0007669"/>
    <property type="project" value="TreeGrafter"/>
</dbReference>
<dbReference type="Gene3D" id="3.90.1150.10">
    <property type="entry name" value="Aspartate Aminotransferase, domain 1"/>
    <property type="match status" value="1"/>
</dbReference>
<name>A0AAN6XLH5_9PEZI</name>
<protein>
    <submittedName>
        <fullName evidence="2">Pyridoxal phosphate-dependent transferase</fullName>
    </submittedName>
</protein>
<dbReference type="AlphaFoldDB" id="A0AAN6XLH5"/>
<evidence type="ECO:0000256" key="1">
    <source>
        <dbReference type="SAM" id="MobiDB-lite"/>
    </source>
</evidence>
<accession>A0AAN6XLH5</accession>
<comment type="caution">
    <text evidence="2">The sequence shown here is derived from an EMBL/GenBank/DDBJ whole genome shotgun (WGS) entry which is preliminary data.</text>
</comment>
<dbReference type="PANTHER" id="PTHR42699">
    <property type="match status" value="1"/>
</dbReference>
<dbReference type="Proteomes" id="UP001303160">
    <property type="component" value="Unassembled WGS sequence"/>
</dbReference>
<dbReference type="PANTHER" id="PTHR42699:SF1">
    <property type="entry name" value="CYSTATHIONINE GAMMA-SYNTHASE-RELATED"/>
    <property type="match status" value="1"/>
</dbReference>
<dbReference type="InterPro" id="IPR015424">
    <property type="entry name" value="PyrdxlP-dep_Trfase"/>
</dbReference>
<proteinExistence type="predicted"/>
<dbReference type="InterPro" id="IPR015422">
    <property type="entry name" value="PyrdxlP-dep_Trfase_small"/>
</dbReference>
<dbReference type="Gene3D" id="3.40.640.10">
    <property type="entry name" value="Type I PLP-dependent aspartate aminotransferase-like (Major domain)"/>
    <property type="match status" value="1"/>
</dbReference>
<dbReference type="GO" id="GO:0003962">
    <property type="term" value="F:cystathionine gamma-synthase activity"/>
    <property type="evidence" value="ECO:0007669"/>
    <property type="project" value="TreeGrafter"/>
</dbReference>
<feature type="region of interest" description="Disordered" evidence="1">
    <location>
        <begin position="182"/>
        <end position="205"/>
    </location>
</feature>
<dbReference type="InterPro" id="IPR015421">
    <property type="entry name" value="PyrdxlP-dep_Trfase_major"/>
</dbReference>
<reference evidence="2" key="1">
    <citation type="journal article" date="2023" name="Mol. Phylogenet. Evol.">
        <title>Genome-scale phylogeny and comparative genomics of the fungal order Sordariales.</title>
        <authorList>
            <person name="Hensen N."/>
            <person name="Bonometti L."/>
            <person name="Westerberg I."/>
            <person name="Brannstrom I.O."/>
            <person name="Guillou S."/>
            <person name="Cros-Aarteil S."/>
            <person name="Calhoun S."/>
            <person name="Haridas S."/>
            <person name="Kuo A."/>
            <person name="Mondo S."/>
            <person name="Pangilinan J."/>
            <person name="Riley R."/>
            <person name="LaButti K."/>
            <person name="Andreopoulos B."/>
            <person name="Lipzen A."/>
            <person name="Chen C."/>
            <person name="Yan M."/>
            <person name="Daum C."/>
            <person name="Ng V."/>
            <person name="Clum A."/>
            <person name="Steindorff A."/>
            <person name="Ohm R.A."/>
            <person name="Martin F."/>
            <person name="Silar P."/>
            <person name="Natvig D.O."/>
            <person name="Lalanne C."/>
            <person name="Gautier V."/>
            <person name="Ament-Velasquez S.L."/>
            <person name="Kruys A."/>
            <person name="Hutchinson M.I."/>
            <person name="Powell A.J."/>
            <person name="Barry K."/>
            <person name="Miller A.N."/>
            <person name="Grigoriev I.V."/>
            <person name="Debuchy R."/>
            <person name="Gladieux P."/>
            <person name="Hiltunen Thoren M."/>
            <person name="Johannesson H."/>
        </authorList>
    </citation>
    <scope>NUCLEOTIDE SEQUENCE</scope>
    <source>
        <strain evidence="2">CBS 315.58</strain>
    </source>
</reference>
<dbReference type="EMBL" id="MU863893">
    <property type="protein sequence ID" value="KAK4202998.1"/>
    <property type="molecule type" value="Genomic_DNA"/>
</dbReference>
<organism evidence="2 3">
    <name type="scientific">Triangularia verruculosa</name>
    <dbReference type="NCBI Taxonomy" id="2587418"/>
    <lineage>
        <taxon>Eukaryota</taxon>
        <taxon>Fungi</taxon>
        <taxon>Dikarya</taxon>
        <taxon>Ascomycota</taxon>
        <taxon>Pezizomycotina</taxon>
        <taxon>Sordariomycetes</taxon>
        <taxon>Sordariomycetidae</taxon>
        <taxon>Sordariales</taxon>
        <taxon>Podosporaceae</taxon>
        <taxon>Triangularia</taxon>
    </lineage>
</organism>
<evidence type="ECO:0000313" key="2">
    <source>
        <dbReference type="EMBL" id="KAK4202998.1"/>
    </source>
</evidence>
<feature type="compositionally biased region" description="Low complexity" evidence="1">
    <location>
        <begin position="187"/>
        <end position="200"/>
    </location>
</feature>
<keyword evidence="2" id="KW-0808">Transferase</keyword>
<evidence type="ECO:0000313" key="3">
    <source>
        <dbReference type="Proteomes" id="UP001303160"/>
    </source>
</evidence>